<dbReference type="Gene3D" id="1.10.630.10">
    <property type="entry name" value="Cytochrome P450"/>
    <property type="match status" value="1"/>
</dbReference>
<accession>A0A835YR70</accession>
<dbReference type="PROSITE" id="PS00086">
    <property type="entry name" value="CYTOCHROME_P450"/>
    <property type="match status" value="1"/>
</dbReference>
<comment type="cofactor">
    <cofactor evidence="5">
        <name>heme</name>
        <dbReference type="ChEBI" id="CHEBI:30413"/>
    </cofactor>
</comment>
<evidence type="ECO:0000256" key="7">
    <source>
        <dbReference type="SAM" id="Phobius"/>
    </source>
</evidence>
<name>A0A835YR70_9STRA</name>
<keyword evidence="6" id="KW-0503">Monooxygenase</keyword>
<proteinExistence type="inferred from homology"/>
<evidence type="ECO:0000256" key="5">
    <source>
        <dbReference type="PIRSR" id="PIRSR602403-1"/>
    </source>
</evidence>
<evidence type="ECO:0000313" key="8">
    <source>
        <dbReference type="EMBL" id="KAG5175038.1"/>
    </source>
</evidence>
<feature type="binding site" description="axial binding residue" evidence="5">
    <location>
        <position position="430"/>
    </location>
    <ligand>
        <name>heme</name>
        <dbReference type="ChEBI" id="CHEBI:30413"/>
    </ligand>
    <ligandPart>
        <name>Fe</name>
        <dbReference type="ChEBI" id="CHEBI:18248"/>
    </ligandPart>
</feature>
<protein>
    <submittedName>
        <fullName evidence="8">Obtusifoliol 14alpha-demethylase</fullName>
    </submittedName>
</protein>
<dbReference type="PRINTS" id="PR00385">
    <property type="entry name" value="P450"/>
</dbReference>
<dbReference type="AlphaFoldDB" id="A0A835YR70"/>
<keyword evidence="4 5" id="KW-0408">Iron</keyword>
<feature type="transmembrane region" description="Helical" evidence="7">
    <location>
        <begin position="6"/>
        <end position="27"/>
    </location>
</feature>
<dbReference type="GO" id="GO:0005506">
    <property type="term" value="F:iron ion binding"/>
    <property type="evidence" value="ECO:0007669"/>
    <property type="project" value="InterPro"/>
</dbReference>
<dbReference type="PANTHER" id="PTHR24304:SF2">
    <property type="entry name" value="24-HYDROXYCHOLESTEROL 7-ALPHA-HYDROXYLASE"/>
    <property type="match status" value="1"/>
</dbReference>
<comment type="caution">
    <text evidence="8">The sequence shown here is derived from an EMBL/GenBank/DDBJ whole genome shotgun (WGS) entry which is preliminary data.</text>
</comment>
<dbReference type="GO" id="GO:0008168">
    <property type="term" value="F:methyltransferase activity"/>
    <property type="evidence" value="ECO:0007669"/>
    <property type="project" value="UniProtKB-KW"/>
</dbReference>
<dbReference type="SUPFAM" id="SSF48264">
    <property type="entry name" value="Cytochrome P450"/>
    <property type="match status" value="1"/>
</dbReference>
<dbReference type="PRINTS" id="PR00465">
    <property type="entry name" value="EP450IV"/>
</dbReference>
<keyword evidence="2 5" id="KW-0349">Heme</keyword>
<dbReference type="GO" id="GO:0032259">
    <property type="term" value="P:methylation"/>
    <property type="evidence" value="ECO:0007669"/>
    <property type="project" value="UniProtKB-KW"/>
</dbReference>
<dbReference type="PANTHER" id="PTHR24304">
    <property type="entry name" value="CYTOCHROME P450 FAMILY 7"/>
    <property type="match status" value="1"/>
</dbReference>
<dbReference type="Proteomes" id="UP000664859">
    <property type="component" value="Unassembled WGS sequence"/>
</dbReference>
<dbReference type="InterPro" id="IPR017972">
    <property type="entry name" value="Cyt_P450_CS"/>
</dbReference>
<dbReference type="GO" id="GO:0004497">
    <property type="term" value="F:monooxygenase activity"/>
    <property type="evidence" value="ECO:0007669"/>
    <property type="project" value="UniProtKB-KW"/>
</dbReference>
<dbReference type="InterPro" id="IPR002403">
    <property type="entry name" value="Cyt_P450_E_grp-IV"/>
</dbReference>
<dbReference type="Pfam" id="PF00067">
    <property type="entry name" value="p450"/>
    <property type="match status" value="1"/>
</dbReference>
<dbReference type="InterPro" id="IPR001128">
    <property type="entry name" value="Cyt_P450"/>
</dbReference>
<keyword evidence="7" id="KW-0472">Membrane</keyword>
<sequence>MLEALQANALAVAGSLLAAILVALLIFRKSDPKDAPPKVYTGLPFIGNVQCFVKGPLQMIQMFYEKHGAVFTTPMFGKNITFLIGPEAQAPFFKHKDEVLSQNEVYGFMKPVFGPGIVYDAEPARRSEQMKAMANGLRVSRLQAYVPKIEKEVREFTKAWGDSGEFDIMEVLSDLTILTASRCLHGDDVRENLHHQVAQLYHDLDQGITPVSFFLPNAPIPQHFKRNAARKEMCRLFGEVIRARRKAGPEANAKNTDILQIFMDLKYKDGGAPTNDEVTGMLIALLFAGQHTSSISSTWTLAFAMLNPDIMKRLEEEQAQVVGDADAPVTWEHLGNMELMHNCMREALRMFPPLIMLMRYARQDFAVTSKGTEYTVPKGSLVFTSPAVAMRIPEVFKDPDTFDPDRYAPPREEHKAPYAYLGFGAGMHQCMGQQFGFLQVKTLVSILLRNFEFELIEKKMPELNYESMVVGPKGNIMVRYKRRAAAAK</sequence>
<reference evidence="8" key="1">
    <citation type="submission" date="2021-02" db="EMBL/GenBank/DDBJ databases">
        <title>First Annotated Genome of the Yellow-green Alga Tribonema minus.</title>
        <authorList>
            <person name="Mahan K.M."/>
        </authorList>
    </citation>
    <scope>NUCLEOTIDE SEQUENCE</scope>
    <source>
        <strain evidence="8">UTEX B ZZ1240</strain>
    </source>
</reference>
<dbReference type="CDD" id="cd11042">
    <property type="entry name" value="CYP51-like"/>
    <property type="match status" value="1"/>
</dbReference>
<dbReference type="OrthoDB" id="1055148at2759"/>
<organism evidence="8 9">
    <name type="scientific">Tribonema minus</name>
    <dbReference type="NCBI Taxonomy" id="303371"/>
    <lineage>
        <taxon>Eukaryota</taxon>
        <taxon>Sar</taxon>
        <taxon>Stramenopiles</taxon>
        <taxon>Ochrophyta</taxon>
        <taxon>PX clade</taxon>
        <taxon>Xanthophyceae</taxon>
        <taxon>Tribonematales</taxon>
        <taxon>Tribonemataceae</taxon>
        <taxon>Tribonema</taxon>
    </lineage>
</organism>
<evidence type="ECO:0000256" key="2">
    <source>
        <dbReference type="ARBA" id="ARBA00022617"/>
    </source>
</evidence>
<evidence type="ECO:0000256" key="1">
    <source>
        <dbReference type="ARBA" id="ARBA00010617"/>
    </source>
</evidence>
<evidence type="ECO:0000313" key="9">
    <source>
        <dbReference type="Proteomes" id="UP000664859"/>
    </source>
</evidence>
<keyword evidence="7" id="KW-0812">Transmembrane</keyword>
<dbReference type="InterPro" id="IPR050529">
    <property type="entry name" value="CYP450_sterol_14alpha_dmase"/>
</dbReference>
<dbReference type="EMBL" id="JAFCMP010000555">
    <property type="protein sequence ID" value="KAG5175038.1"/>
    <property type="molecule type" value="Genomic_DNA"/>
</dbReference>
<dbReference type="InterPro" id="IPR036396">
    <property type="entry name" value="Cyt_P450_sf"/>
</dbReference>
<comment type="similarity">
    <text evidence="1 6">Belongs to the cytochrome P450 family.</text>
</comment>
<dbReference type="GO" id="GO:0020037">
    <property type="term" value="F:heme binding"/>
    <property type="evidence" value="ECO:0007669"/>
    <property type="project" value="InterPro"/>
</dbReference>
<evidence type="ECO:0000256" key="4">
    <source>
        <dbReference type="ARBA" id="ARBA00023004"/>
    </source>
</evidence>
<gene>
    <name evidence="8" type="ORF">JKP88DRAFT_203888</name>
</gene>
<dbReference type="GO" id="GO:0016705">
    <property type="term" value="F:oxidoreductase activity, acting on paired donors, with incorporation or reduction of molecular oxygen"/>
    <property type="evidence" value="ECO:0007669"/>
    <property type="project" value="InterPro"/>
</dbReference>
<keyword evidence="8" id="KW-0808">Transferase</keyword>
<keyword evidence="7" id="KW-1133">Transmembrane helix</keyword>
<evidence type="ECO:0000256" key="6">
    <source>
        <dbReference type="RuleBase" id="RU000461"/>
    </source>
</evidence>
<evidence type="ECO:0000256" key="3">
    <source>
        <dbReference type="ARBA" id="ARBA00022723"/>
    </source>
</evidence>
<keyword evidence="8" id="KW-0489">Methyltransferase</keyword>
<keyword evidence="3 5" id="KW-0479">Metal-binding</keyword>
<keyword evidence="9" id="KW-1185">Reference proteome</keyword>
<keyword evidence="6" id="KW-0560">Oxidoreductase</keyword>